<reference evidence="2" key="1">
    <citation type="submission" date="2021-06" db="EMBL/GenBank/DDBJ databases">
        <title>Comparative genomics, transcriptomics and evolutionary studies reveal genomic signatures of adaptation to plant cell wall in hemibiotrophic fungi.</title>
        <authorList>
            <consortium name="DOE Joint Genome Institute"/>
            <person name="Baroncelli R."/>
            <person name="Diaz J.F."/>
            <person name="Benocci T."/>
            <person name="Peng M."/>
            <person name="Battaglia E."/>
            <person name="Haridas S."/>
            <person name="Andreopoulos W."/>
            <person name="Labutti K."/>
            <person name="Pangilinan J."/>
            <person name="Floch G.L."/>
            <person name="Makela M.R."/>
            <person name="Henrissat B."/>
            <person name="Grigoriev I.V."/>
            <person name="Crouch J.A."/>
            <person name="De Vries R.P."/>
            <person name="Sukno S.A."/>
            <person name="Thon M.R."/>
        </authorList>
    </citation>
    <scope>NUCLEOTIDE SEQUENCE</scope>
    <source>
        <strain evidence="2">MAFF235873</strain>
    </source>
</reference>
<feature type="compositionally biased region" description="Basic and acidic residues" evidence="1">
    <location>
        <begin position="11"/>
        <end position="30"/>
    </location>
</feature>
<protein>
    <submittedName>
        <fullName evidence="2">Uncharacterized protein</fullName>
    </submittedName>
</protein>
<evidence type="ECO:0000313" key="3">
    <source>
        <dbReference type="Proteomes" id="UP001232148"/>
    </source>
</evidence>
<evidence type="ECO:0000313" key="2">
    <source>
        <dbReference type="EMBL" id="KAK2024322.1"/>
    </source>
</evidence>
<dbReference type="AlphaFoldDB" id="A0AAD9HAD2"/>
<accession>A0AAD9HAD2</accession>
<feature type="region of interest" description="Disordered" evidence="1">
    <location>
        <begin position="123"/>
        <end position="152"/>
    </location>
</feature>
<dbReference type="Proteomes" id="UP001232148">
    <property type="component" value="Unassembled WGS sequence"/>
</dbReference>
<proteinExistence type="predicted"/>
<organism evidence="2 3">
    <name type="scientific">Colletotrichum zoysiae</name>
    <dbReference type="NCBI Taxonomy" id="1216348"/>
    <lineage>
        <taxon>Eukaryota</taxon>
        <taxon>Fungi</taxon>
        <taxon>Dikarya</taxon>
        <taxon>Ascomycota</taxon>
        <taxon>Pezizomycotina</taxon>
        <taxon>Sordariomycetes</taxon>
        <taxon>Hypocreomycetidae</taxon>
        <taxon>Glomerellales</taxon>
        <taxon>Glomerellaceae</taxon>
        <taxon>Colletotrichum</taxon>
        <taxon>Colletotrichum graminicola species complex</taxon>
    </lineage>
</organism>
<sequence>MSTRYGVGVDEMGKTRDGWDRVEPPTETRRGRPGWAGVQKAVTPGSRGLVPRGEECFRMRNRSLNLYRRAGSTRLIGLTEDGQKTGRGRGQVFAKLTRQDGCEMEIWMQASFAICRDFLDKKGSRTGGTGGEENGDVPDRRTGWVGAGVGDR</sequence>
<name>A0AAD9HAD2_9PEZI</name>
<gene>
    <name evidence="2" type="ORF">LX32DRAFT_109225</name>
</gene>
<dbReference type="EMBL" id="MU842968">
    <property type="protein sequence ID" value="KAK2024322.1"/>
    <property type="molecule type" value="Genomic_DNA"/>
</dbReference>
<feature type="region of interest" description="Disordered" evidence="1">
    <location>
        <begin position="1"/>
        <end position="34"/>
    </location>
</feature>
<keyword evidence="3" id="KW-1185">Reference proteome</keyword>
<evidence type="ECO:0000256" key="1">
    <source>
        <dbReference type="SAM" id="MobiDB-lite"/>
    </source>
</evidence>
<comment type="caution">
    <text evidence="2">The sequence shown here is derived from an EMBL/GenBank/DDBJ whole genome shotgun (WGS) entry which is preliminary data.</text>
</comment>